<dbReference type="AlphaFoldDB" id="U5N008"/>
<sequence>MKISIIYGTTTKDNTYNCVKLLLKKIKLNADISVTEFFISDDLSYLYSGSVSCFINAQHKSHHRNNIYDIINVLDQSDLIILASPVCSCDVSVQMKLFLNNLLCNLQNYEFNSKMADKVGIVVSTTPGAGLNNTLRTLQKCLKSLGIKKILRFSKTLYELDWLDINFRNKRKLNNKTSKLAYRATKLTTNTSFKRDYIFTCKTFLHLISTENKKAENIINFPNQRSNKYSNTKIYL</sequence>
<dbReference type="InterPro" id="IPR029039">
    <property type="entry name" value="Flavoprotein-like_sf"/>
</dbReference>
<dbReference type="PATRIC" id="fig|1345695.10.peg.2038"/>
<gene>
    <name evidence="2" type="ORF">CLSA_c41470</name>
</gene>
<keyword evidence="3" id="KW-1185">Reference proteome</keyword>
<feature type="domain" description="NADPH-dependent FMN reductase-like" evidence="1">
    <location>
        <begin position="1"/>
        <end position="147"/>
    </location>
</feature>
<dbReference type="GeneID" id="55476434"/>
<organism evidence="2 3">
    <name type="scientific">Clostridium saccharobutylicum DSM 13864</name>
    <dbReference type="NCBI Taxonomy" id="1345695"/>
    <lineage>
        <taxon>Bacteria</taxon>
        <taxon>Bacillati</taxon>
        <taxon>Bacillota</taxon>
        <taxon>Clostridia</taxon>
        <taxon>Eubacteriales</taxon>
        <taxon>Clostridiaceae</taxon>
        <taxon>Clostridium</taxon>
    </lineage>
</organism>
<dbReference type="RefSeq" id="WP_022749946.1">
    <property type="nucleotide sequence ID" value="NC_022571.1"/>
</dbReference>
<evidence type="ECO:0000313" key="2">
    <source>
        <dbReference type="EMBL" id="AGX45107.1"/>
    </source>
</evidence>
<reference evidence="2 3" key="1">
    <citation type="journal article" date="2013" name="Genome Announc.">
        <title>Complete Genome Sequence of the Solvent Producer Clostridium saccharobutylicum NCP262 (DSM 13864).</title>
        <authorList>
            <person name="Poehlein A."/>
            <person name="Hartwich K."/>
            <person name="Krabben P."/>
            <person name="Ehrenreich A."/>
            <person name="Liebl W."/>
            <person name="Durre P."/>
            <person name="Gottschalk G."/>
            <person name="Daniel R."/>
        </authorList>
    </citation>
    <scope>NUCLEOTIDE SEQUENCE [LARGE SCALE GENOMIC DNA]</scope>
    <source>
        <strain evidence="2">DSM 13864</strain>
    </source>
</reference>
<dbReference type="PANTHER" id="PTHR43741:SF4">
    <property type="entry name" value="FMN-DEPENDENT NADH:QUINONE OXIDOREDUCTASE"/>
    <property type="match status" value="1"/>
</dbReference>
<protein>
    <submittedName>
        <fullName evidence="2">NADPH-dependent FMN reductase</fullName>
    </submittedName>
</protein>
<dbReference type="EMBL" id="CP006721">
    <property type="protein sequence ID" value="AGX45107.1"/>
    <property type="molecule type" value="Genomic_DNA"/>
</dbReference>
<dbReference type="SUPFAM" id="SSF52218">
    <property type="entry name" value="Flavoproteins"/>
    <property type="match status" value="1"/>
</dbReference>
<evidence type="ECO:0000259" key="1">
    <source>
        <dbReference type="Pfam" id="PF03358"/>
    </source>
</evidence>
<dbReference type="Proteomes" id="UP000017118">
    <property type="component" value="Chromosome"/>
</dbReference>
<dbReference type="InterPro" id="IPR050104">
    <property type="entry name" value="FMN-dep_NADH:Q_OxRdtase_AzoR1"/>
</dbReference>
<dbReference type="InterPro" id="IPR005025">
    <property type="entry name" value="FMN_Rdtase-like_dom"/>
</dbReference>
<dbReference type="PANTHER" id="PTHR43741">
    <property type="entry name" value="FMN-DEPENDENT NADH-AZOREDUCTASE 1"/>
    <property type="match status" value="1"/>
</dbReference>
<dbReference type="HOGENOM" id="CLU_1183368_0_0_9"/>
<dbReference type="Gene3D" id="3.40.50.360">
    <property type="match status" value="1"/>
</dbReference>
<accession>U5N008</accession>
<proteinExistence type="predicted"/>
<evidence type="ECO:0000313" key="3">
    <source>
        <dbReference type="Proteomes" id="UP000017118"/>
    </source>
</evidence>
<name>U5N008_CLOSA</name>
<dbReference type="OrthoDB" id="3789967at2"/>
<dbReference type="KEGG" id="csb:CLSA_c41470"/>
<dbReference type="Pfam" id="PF03358">
    <property type="entry name" value="FMN_red"/>
    <property type="match status" value="1"/>
</dbReference>
<dbReference type="GO" id="GO:0016491">
    <property type="term" value="F:oxidoreductase activity"/>
    <property type="evidence" value="ECO:0007669"/>
    <property type="project" value="InterPro"/>
</dbReference>
<dbReference type="eggNOG" id="COG0655">
    <property type="taxonomic scope" value="Bacteria"/>
</dbReference>